<dbReference type="EMBL" id="CP000922">
    <property type="protein sequence ID" value="ACJ33995.1"/>
    <property type="molecule type" value="Genomic_DNA"/>
</dbReference>
<dbReference type="GO" id="GO:0006313">
    <property type="term" value="P:DNA transposition"/>
    <property type="evidence" value="ECO:0007669"/>
    <property type="project" value="InterPro"/>
</dbReference>
<dbReference type="STRING" id="491915.Aflv_1630"/>
<name>B7GJY2_ANOFW</name>
<dbReference type="eggNOG" id="COG3547">
    <property type="taxonomic scope" value="Bacteria"/>
</dbReference>
<dbReference type="InterPro" id="IPR002525">
    <property type="entry name" value="Transp_IS110-like_N"/>
</dbReference>
<dbReference type="Pfam" id="PF01548">
    <property type="entry name" value="DEDD_Tnp_IS110"/>
    <property type="match status" value="1"/>
</dbReference>
<dbReference type="InterPro" id="IPR003346">
    <property type="entry name" value="Transposase_20"/>
</dbReference>
<evidence type="ECO:0000256" key="1">
    <source>
        <dbReference type="SAM" id="Coils"/>
    </source>
</evidence>
<organism evidence="4 5">
    <name type="scientific">Anoxybacillus flavithermus (strain DSM 21510 / WK1)</name>
    <dbReference type="NCBI Taxonomy" id="491915"/>
    <lineage>
        <taxon>Bacteria</taxon>
        <taxon>Bacillati</taxon>
        <taxon>Bacillota</taxon>
        <taxon>Bacilli</taxon>
        <taxon>Bacillales</taxon>
        <taxon>Anoxybacillaceae</taxon>
        <taxon>Anoxybacillus</taxon>
    </lineage>
</organism>
<evidence type="ECO:0000313" key="5">
    <source>
        <dbReference type="Proteomes" id="UP000000742"/>
    </source>
</evidence>
<dbReference type="KEGG" id="afl:Aflv_1630"/>
<accession>B7GJY2</accession>
<protein>
    <submittedName>
        <fullName evidence="4">Transposase</fullName>
    </submittedName>
</protein>
<dbReference type="NCBIfam" id="NF033542">
    <property type="entry name" value="transpos_IS110"/>
    <property type="match status" value="1"/>
</dbReference>
<dbReference type="Proteomes" id="UP000000742">
    <property type="component" value="Chromosome"/>
</dbReference>
<dbReference type="GO" id="GO:0004803">
    <property type="term" value="F:transposase activity"/>
    <property type="evidence" value="ECO:0007669"/>
    <property type="project" value="InterPro"/>
</dbReference>
<dbReference type="AlphaFoldDB" id="B7GJY2"/>
<evidence type="ECO:0000259" key="3">
    <source>
        <dbReference type="Pfam" id="PF02371"/>
    </source>
</evidence>
<dbReference type="Pfam" id="PF02371">
    <property type="entry name" value="Transposase_20"/>
    <property type="match status" value="1"/>
</dbReference>
<keyword evidence="1" id="KW-0175">Coiled coil</keyword>
<dbReference type="InterPro" id="IPR047650">
    <property type="entry name" value="Transpos_IS110"/>
</dbReference>
<sequence>MTLSSNQGGLTMNCTQNLKIEQVTDQTLVIGMDIAKQKHYAAIVDARGRVLKKSFSVSQSRIGFEQFYALIQEAMREFGKTEVIVGIEPTGHYWLNLAYFLEEKGIPLVMVNPMHVKRSKELDDNLPTKHDAKDALVIAKLVKDGRFSYPRILHEVEAELRAGSTFRESLIKEQNAVHNQIIRWVDRYFPEFPQVFPSFGKMAWAVLEKTPFPMDIVDQTVEELVELYRQSEGLKYPQKPKIQKLLEVSRHSIGITEGQQMARIEIATLVRRYRQLEQEIAKLTEQLIVLAQTTVEYEWLQTIPGLGDATIVALLSEIGSFAQYQDPRQLIKLAGLTLKENSSGQHKGQKRISKRGRKRLRALLFRVMMPLIRHNEAFRKLHEYYTTRPVNPLRKKQSIVVLCGKLLKILYAVCAKRQAFDGERMMQDIFSRSQVQAA</sequence>
<feature type="coiled-coil region" evidence="1">
    <location>
        <begin position="259"/>
        <end position="293"/>
    </location>
</feature>
<feature type="domain" description="Transposase IS116/IS110/IS902 C-terminal" evidence="3">
    <location>
        <begin position="299"/>
        <end position="382"/>
    </location>
</feature>
<feature type="domain" description="Transposase IS110-like N-terminal" evidence="2">
    <location>
        <begin position="30"/>
        <end position="190"/>
    </location>
</feature>
<evidence type="ECO:0000313" key="4">
    <source>
        <dbReference type="EMBL" id="ACJ33995.1"/>
    </source>
</evidence>
<dbReference type="PANTHER" id="PTHR33055">
    <property type="entry name" value="TRANSPOSASE FOR INSERTION SEQUENCE ELEMENT IS1111A"/>
    <property type="match status" value="1"/>
</dbReference>
<dbReference type="PANTHER" id="PTHR33055:SF13">
    <property type="entry name" value="TRANSPOSASE"/>
    <property type="match status" value="1"/>
</dbReference>
<gene>
    <name evidence="4" type="ordered locus">Aflv_1630</name>
</gene>
<evidence type="ECO:0000259" key="2">
    <source>
        <dbReference type="Pfam" id="PF01548"/>
    </source>
</evidence>
<proteinExistence type="predicted"/>
<reference evidence="4 5" key="1">
    <citation type="journal article" date="2008" name="Genome Biol.">
        <title>Encapsulated in silica: genome, proteome and physiology of the thermophilic bacterium Anoxybacillus flavithermus WK1.</title>
        <authorList>
            <person name="Saw J.H."/>
            <person name="Mountain B.W."/>
            <person name="Feng L."/>
            <person name="Omelchenko M.V."/>
            <person name="Hou S."/>
            <person name="Saito J.A."/>
            <person name="Stott M.B."/>
            <person name="Li D."/>
            <person name="Zhao G."/>
            <person name="Wu J."/>
            <person name="Galperin M.Y."/>
            <person name="Koonin E.V."/>
            <person name="Makarova K.S."/>
            <person name="Wolf Y.I."/>
            <person name="Rigden D.J."/>
            <person name="Dunfield P.F."/>
            <person name="Wang L."/>
            <person name="Alam M."/>
        </authorList>
    </citation>
    <scope>NUCLEOTIDE SEQUENCE [LARGE SCALE GENOMIC DNA]</scope>
    <source>
        <strain evidence="5">DSM 21510 / WK1</strain>
    </source>
</reference>
<dbReference type="HOGENOM" id="CLU_036902_4_1_9"/>
<dbReference type="GO" id="GO:0003677">
    <property type="term" value="F:DNA binding"/>
    <property type="evidence" value="ECO:0007669"/>
    <property type="project" value="InterPro"/>
</dbReference>